<dbReference type="Proteomes" id="UP001217918">
    <property type="component" value="Unassembled WGS sequence"/>
</dbReference>
<feature type="compositionally biased region" description="Polar residues" evidence="4">
    <location>
        <begin position="40"/>
        <end position="54"/>
    </location>
</feature>
<feature type="compositionally biased region" description="Basic and acidic residues" evidence="4">
    <location>
        <begin position="503"/>
        <end position="513"/>
    </location>
</feature>
<protein>
    <recommendedName>
        <fullName evidence="5">RED-like N-terminal domain-containing protein</fullName>
    </recommendedName>
</protein>
<evidence type="ECO:0000313" key="7">
    <source>
        <dbReference type="Proteomes" id="UP001217918"/>
    </source>
</evidence>
<keyword evidence="7" id="KW-1185">Reference proteome</keyword>
<name>A0AAD9I927_9PEZI</name>
<feature type="compositionally biased region" description="Acidic residues" evidence="4">
    <location>
        <begin position="342"/>
        <end position="373"/>
    </location>
</feature>
<gene>
    <name evidence="6" type="ORF">P8C59_007209</name>
</gene>
<comment type="subcellular location">
    <subcellularLocation>
        <location evidence="1">Nucleus</location>
    </subcellularLocation>
</comment>
<reference evidence="6" key="1">
    <citation type="journal article" date="2023" name="Mol. Plant Microbe Interact.">
        <title>Elucidating the Obligate Nature and Biological Capacity of an Invasive Fungal Corn Pathogen.</title>
        <authorList>
            <person name="MacCready J.S."/>
            <person name="Roggenkamp E.M."/>
            <person name="Gdanetz K."/>
            <person name="Chilvers M.I."/>
        </authorList>
    </citation>
    <scope>NUCLEOTIDE SEQUENCE</scope>
    <source>
        <strain evidence="6">PM02</strain>
    </source>
</reference>
<comment type="caution">
    <text evidence="6">The sequence shown here is derived from an EMBL/GenBank/DDBJ whole genome shotgun (WGS) entry which is preliminary data.</text>
</comment>
<feature type="compositionally biased region" description="Basic residues" evidence="4">
    <location>
        <begin position="514"/>
        <end position="524"/>
    </location>
</feature>
<keyword evidence="2" id="KW-0539">Nucleus</keyword>
<evidence type="ECO:0000256" key="2">
    <source>
        <dbReference type="ARBA" id="ARBA00023242"/>
    </source>
</evidence>
<feature type="region of interest" description="Disordered" evidence="4">
    <location>
        <begin position="311"/>
        <end position="407"/>
    </location>
</feature>
<evidence type="ECO:0000256" key="4">
    <source>
        <dbReference type="SAM" id="MobiDB-lite"/>
    </source>
</evidence>
<dbReference type="AlphaFoldDB" id="A0AAD9I927"/>
<dbReference type="InterPro" id="IPR039896">
    <property type="entry name" value="Red-like"/>
</dbReference>
<evidence type="ECO:0000256" key="3">
    <source>
        <dbReference type="SAM" id="Coils"/>
    </source>
</evidence>
<feature type="region of interest" description="Disordered" evidence="4">
    <location>
        <begin position="78"/>
        <end position="104"/>
    </location>
</feature>
<evidence type="ECO:0000256" key="1">
    <source>
        <dbReference type="ARBA" id="ARBA00004123"/>
    </source>
</evidence>
<proteinExistence type="predicted"/>
<keyword evidence="3" id="KW-0175">Coiled coil</keyword>
<dbReference type="EMBL" id="JAQQPM010000006">
    <property type="protein sequence ID" value="KAK2072880.1"/>
    <property type="molecule type" value="Genomic_DNA"/>
</dbReference>
<sequence length="544" mass="59854">MNNEQFRRLVVNDSAKHSSLKNGASSSTDGGATGRPAGSGTPSLLGSRMKSSIPMTPRSVAGVGKSDFARQLAERNQALNGSKAKNSKHRSAVPKGSKLAQGYVDRARTRLEEEEDERAERLKALAKALKDGEMDRETYDRLRGEIAGGDLSSTHLVKGLDFKLLERVRRGEDVYGEKSTHADTESAQDGQGVEPRVDVDDELERLEAAEVQAVAKEKTQKKGQFATTGLNPGQKRSRNQILAELKAAREAARAKEESALGSKFKKIGAKKEPGTRIEVDSKGREVMIIVDEDGHERRKIRRLDRRAAREMAREKEAFVPDQNAEVLGMEVPEMYRKQQEQEKDDVDDDDVNIFDDAGSDYDPLADLEDDSDKEAELDPKVSSDDKEAPAEAVPPPPRPKAKPVDYFKDSKTGLVSEESYKSSVDEPTFLAALRKAKALGAAEKSEEEQKEAEREERLKKMLQSRSRDDDDLDLGFGGSRMEDEADLEDQKIKLSAWGADPGGDDKGHGGGESKRKRGAKKRKGDKNSFADVMKVMERQKGGGG</sequence>
<feature type="domain" description="RED-like N-terminal" evidence="5">
    <location>
        <begin position="89"/>
        <end position="220"/>
    </location>
</feature>
<accession>A0AAD9I927</accession>
<feature type="coiled-coil region" evidence="3">
    <location>
        <begin position="104"/>
        <end position="131"/>
    </location>
</feature>
<feature type="compositionally biased region" description="Basic and acidic residues" evidence="4">
    <location>
        <begin position="173"/>
        <end position="184"/>
    </location>
</feature>
<evidence type="ECO:0000259" key="5">
    <source>
        <dbReference type="Pfam" id="PF07808"/>
    </source>
</evidence>
<feature type="compositionally biased region" description="Basic and acidic residues" evidence="4">
    <location>
        <begin position="374"/>
        <end position="389"/>
    </location>
</feature>
<dbReference type="PANTHER" id="PTHR12765">
    <property type="entry name" value="RED PROTEIN IK FACTOR CYTOKINE IK"/>
    <property type="match status" value="1"/>
</dbReference>
<dbReference type="Pfam" id="PF07808">
    <property type="entry name" value="RED_N"/>
    <property type="match status" value="1"/>
</dbReference>
<feature type="region of interest" description="Disordered" evidence="4">
    <location>
        <begin position="1"/>
        <end position="66"/>
    </location>
</feature>
<feature type="region of interest" description="Disordered" evidence="4">
    <location>
        <begin position="437"/>
        <end position="544"/>
    </location>
</feature>
<evidence type="ECO:0000313" key="6">
    <source>
        <dbReference type="EMBL" id="KAK2072880.1"/>
    </source>
</evidence>
<feature type="compositionally biased region" description="Basic and acidic residues" evidence="4">
    <location>
        <begin position="534"/>
        <end position="544"/>
    </location>
</feature>
<feature type="region of interest" description="Disordered" evidence="4">
    <location>
        <begin position="214"/>
        <end position="239"/>
    </location>
</feature>
<feature type="region of interest" description="Disordered" evidence="4">
    <location>
        <begin position="173"/>
        <end position="195"/>
    </location>
</feature>
<organism evidence="6 7">
    <name type="scientific">Phyllachora maydis</name>
    <dbReference type="NCBI Taxonomy" id="1825666"/>
    <lineage>
        <taxon>Eukaryota</taxon>
        <taxon>Fungi</taxon>
        <taxon>Dikarya</taxon>
        <taxon>Ascomycota</taxon>
        <taxon>Pezizomycotina</taxon>
        <taxon>Sordariomycetes</taxon>
        <taxon>Sordariomycetidae</taxon>
        <taxon>Phyllachorales</taxon>
        <taxon>Phyllachoraceae</taxon>
        <taxon>Phyllachora</taxon>
    </lineage>
</organism>
<dbReference type="GO" id="GO:0005634">
    <property type="term" value="C:nucleus"/>
    <property type="evidence" value="ECO:0007669"/>
    <property type="project" value="UniProtKB-SubCell"/>
</dbReference>
<dbReference type="InterPro" id="IPR012916">
    <property type="entry name" value="RED_N"/>
</dbReference>